<proteinExistence type="predicted"/>
<feature type="region of interest" description="Disordered" evidence="1">
    <location>
        <begin position="100"/>
        <end position="201"/>
    </location>
</feature>
<dbReference type="GeneID" id="64662949"/>
<accession>A0AAD4DQ47</accession>
<evidence type="ECO:0000313" key="3">
    <source>
        <dbReference type="Proteomes" id="UP001195769"/>
    </source>
</evidence>
<feature type="compositionally biased region" description="Pro residues" evidence="1">
    <location>
        <begin position="135"/>
        <end position="144"/>
    </location>
</feature>
<feature type="compositionally biased region" description="Pro residues" evidence="1">
    <location>
        <begin position="107"/>
        <end position="121"/>
    </location>
</feature>
<dbReference type="EMBL" id="JABBWK010000157">
    <property type="protein sequence ID" value="KAG1889606.1"/>
    <property type="molecule type" value="Genomic_DNA"/>
</dbReference>
<gene>
    <name evidence="2" type="ORF">F5891DRAFT_1198586</name>
</gene>
<protein>
    <submittedName>
        <fullName evidence="2">Uncharacterized protein</fullName>
    </submittedName>
</protein>
<evidence type="ECO:0000313" key="2">
    <source>
        <dbReference type="EMBL" id="KAG1889606.1"/>
    </source>
</evidence>
<dbReference type="Proteomes" id="UP001195769">
    <property type="component" value="Unassembled WGS sequence"/>
</dbReference>
<dbReference type="AlphaFoldDB" id="A0AAD4DQ47"/>
<evidence type="ECO:0000256" key="1">
    <source>
        <dbReference type="SAM" id="MobiDB-lite"/>
    </source>
</evidence>
<organism evidence="2 3">
    <name type="scientific">Suillus fuscotomentosus</name>
    <dbReference type="NCBI Taxonomy" id="1912939"/>
    <lineage>
        <taxon>Eukaryota</taxon>
        <taxon>Fungi</taxon>
        <taxon>Dikarya</taxon>
        <taxon>Basidiomycota</taxon>
        <taxon>Agaricomycotina</taxon>
        <taxon>Agaricomycetes</taxon>
        <taxon>Agaricomycetidae</taxon>
        <taxon>Boletales</taxon>
        <taxon>Suillineae</taxon>
        <taxon>Suillaceae</taxon>
        <taxon>Suillus</taxon>
    </lineage>
</organism>
<sequence>MFSCILNVSPPPPAALTPISTYGHHYSSLPQPAFPPSNSSYITPPIYPPPSFFAPTRLSLSQTPDEGHWELNMDPVTFRELEDMVKKYLVHQQLYPSHILPSSSQTTPPPTTNLFLPPPATLAPTPTYGHCYPSLPKPDSPPPNSSYITPPTLSSSAASPPTPPGMEDCAACIVSASSSPGIPKSPPPSSSYGVDHLETTT</sequence>
<comment type="caution">
    <text evidence="2">The sequence shown here is derived from an EMBL/GenBank/DDBJ whole genome shotgun (WGS) entry which is preliminary data.</text>
</comment>
<dbReference type="RefSeq" id="XP_041217467.1">
    <property type="nucleotide sequence ID" value="XM_041368651.1"/>
</dbReference>
<reference evidence="2" key="1">
    <citation type="journal article" date="2020" name="New Phytol.">
        <title>Comparative genomics reveals dynamic genome evolution in host specialist ectomycorrhizal fungi.</title>
        <authorList>
            <person name="Lofgren L.A."/>
            <person name="Nguyen N.H."/>
            <person name="Vilgalys R."/>
            <person name="Ruytinx J."/>
            <person name="Liao H.L."/>
            <person name="Branco S."/>
            <person name="Kuo A."/>
            <person name="LaButti K."/>
            <person name="Lipzen A."/>
            <person name="Andreopoulos W."/>
            <person name="Pangilinan J."/>
            <person name="Riley R."/>
            <person name="Hundley H."/>
            <person name="Na H."/>
            <person name="Barry K."/>
            <person name="Grigoriev I.V."/>
            <person name="Stajich J.E."/>
            <person name="Kennedy P.G."/>
        </authorList>
    </citation>
    <scope>NUCLEOTIDE SEQUENCE</scope>
    <source>
        <strain evidence="2">FC203</strain>
    </source>
</reference>
<keyword evidence="3" id="KW-1185">Reference proteome</keyword>
<feature type="compositionally biased region" description="Low complexity" evidence="1">
    <location>
        <begin position="145"/>
        <end position="159"/>
    </location>
</feature>
<name>A0AAD4DQ47_9AGAM</name>